<proteinExistence type="predicted"/>
<keyword evidence="6" id="KW-0297">G-protein coupled receptor</keyword>
<evidence type="ECO:0000256" key="4">
    <source>
        <dbReference type="ARBA" id="ARBA00022859"/>
    </source>
</evidence>
<evidence type="ECO:0000256" key="2">
    <source>
        <dbReference type="ARBA" id="ARBA00022475"/>
    </source>
</evidence>
<evidence type="ECO:0000256" key="5">
    <source>
        <dbReference type="ARBA" id="ARBA00022989"/>
    </source>
</evidence>
<evidence type="ECO:0000256" key="12">
    <source>
        <dbReference type="SAM" id="Phobius"/>
    </source>
</evidence>
<dbReference type="InterPro" id="IPR000276">
    <property type="entry name" value="GPCR_Rhodpsn"/>
</dbReference>
<dbReference type="Pfam" id="PF00001">
    <property type="entry name" value="7tm_1"/>
    <property type="match status" value="1"/>
</dbReference>
<evidence type="ECO:0000313" key="14">
    <source>
        <dbReference type="EMBL" id="KAG5851999.1"/>
    </source>
</evidence>
<keyword evidence="4" id="KW-0391">Immunity</keyword>
<evidence type="ECO:0000259" key="13">
    <source>
        <dbReference type="PROSITE" id="PS50262"/>
    </source>
</evidence>
<comment type="subcellular location">
    <subcellularLocation>
        <location evidence="1">Cell membrane</location>
        <topology evidence="1">Multi-pass membrane protein</topology>
    </subcellularLocation>
</comment>
<evidence type="ECO:0000313" key="15">
    <source>
        <dbReference type="Proteomes" id="UP001044222"/>
    </source>
</evidence>
<feature type="transmembrane region" description="Helical" evidence="12">
    <location>
        <begin position="155"/>
        <end position="175"/>
    </location>
</feature>
<keyword evidence="10" id="KW-0675">Receptor</keyword>
<evidence type="ECO:0000256" key="3">
    <source>
        <dbReference type="ARBA" id="ARBA00022692"/>
    </source>
</evidence>
<feature type="transmembrane region" description="Helical" evidence="12">
    <location>
        <begin position="38"/>
        <end position="64"/>
    </location>
</feature>
<evidence type="ECO:0000256" key="11">
    <source>
        <dbReference type="ARBA" id="ARBA00023224"/>
    </source>
</evidence>
<keyword evidence="7" id="KW-1064">Adaptive immunity</keyword>
<dbReference type="Gene3D" id="1.20.1070.10">
    <property type="entry name" value="Rhodopsin 7-helix transmembrane proteins"/>
    <property type="match status" value="1"/>
</dbReference>
<organism evidence="14 15">
    <name type="scientific">Anguilla anguilla</name>
    <name type="common">European freshwater eel</name>
    <name type="synonym">Muraena anguilla</name>
    <dbReference type="NCBI Taxonomy" id="7936"/>
    <lineage>
        <taxon>Eukaryota</taxon>
        <taxon>Metazoa</taxon>
        <taxon>Chordata</taxon>
        <taxon>Craniata</taxon>
        <taxon>Vertebrata</taxon>
        <taxon>Euteleostomi</taxon>
        <taxon>Actinopterygii</taxon>
        <taxon>Neopterygii</taxon>
        <taxon>Teleostei</taxon>
        <taxon>Anguilliformes</taxon>
        <taxon>Anguillidae</taxon>
        <taxon>Anguilla</taxon>
    </lineage>
</organism>
<dbReference type="Proteomes" id="UP001044222">
    <property type="component" value="Unassembled WGS sequence"/>
</dbReference>
<dbReference type="PRINTS" id="PR01157">
    <property type="entry name" value="P2YPURNOCPTR"/>
</dbReference>
<keyword evidence="8 12" id="KW-0472">Membrane</keyword>
<evidence type="ECO:0000256" key="10">
    <source>
        <dbReference type="ARBA" id="ARBA00023170"/>
    </source>
</evidence>
<accession>A0A9D3S1N8</accession>
<reference evidence="14" key="1">
    <citation type="submission" date="2021-01" db="EMBL/GenBank/DDBJ databases">
        <title>A chromosome-scale assembly of European eel, Anguilla anguilla.</title>
        <authorList>
            <person name="Henkel C."/>
            <person name="Jong-Raadsen S.A."/>
            <person name="Dufour S."/>
            <person name="Weltzien F.-A."/>
            <person name="Palstra A.P."/>
            <person name="Pelster B."/>
            <person name="Spaink H.P."/>
            <person name="Van Den Thillart G.E."/>
            <person name="Jansen H."/>
            <person name="Zahm M."/>
            <person name="Klopp C."/>
            <person name="Cedric C."/>
            <person name="Louis A."/>
            <person name="Berthelot C."/>
            <person name="Parey E."/>
            <person name="Roest Crollius H."/>
            <person name="Montfort J."/>
            <person name="Robinson-Rechavi M."/>
            <person name="Bucao C."/>
            <person name="Bouchez O."/>
            <person name="Gislard M."/>
            <person name="Lluch J."/>
            <person name="Milhes M."/>
            <person name="Lampietro C."/>
            <person name="Lopez Roques C."/>
            <person name="Donnadieu C."/>
            <person name="Braasch I."/>
            <person name="Desvignes T."/>
            <person name="Postlethwait J."/>
            <person name="Bobe J."/>
            <person name="Guiguen Y."/>
            <person name="Dirks R."/>
        </authorList>
    </citation>
    <scope>NUCLEOTIDE SEQUENCE</scope>
    <source>
        <strain evidence="14">Tag_6206</strain>
        <tissue evidence="14">Liver</tissue>
    </source>
</reference>
<dbReference type="GO" id="GO:0002250">
    <property type="term" value="P:adaptive immune response"/>
    <property type="evidence" value="ECO:0007669"/>
    <property type="project" value="UniProtKB-KW"/>
</dbReference>
<feature type="transmembrane region" description="Helical" evidence="12">
    <location>
        <begin position="247"/>
        <end position="267"/>
    </location>
</feature>
<dbReference type="SUPFAM" id="SSF81321">
    <property type="entry name" value="Family A G protein-coupled receptor-like"/>
    <property type="match status" value="1"/>
</dbReference>
<keyword evidence="5 12" id="KW-1133">Transmembrane helix</keyword>
<dbReference type="PROSITE" id="PS50262">
    <property type="entry name" value="G_PROTEIN_RECEP_F1_2"/>
    <property type="match status" value="1"/>
</dbReference>
<keyword evidence="11" id="KW-0807">Transducer</keyword>
<gene>
    <name evidence="14" type="ORF">ANANG_G00057790</name>
</gene>
<feature type="domain" description="G-protein coupled receptors family 1 profile" evidence="13">
    <location>
        <begin position="55"/>
        <end position="314"/>
    </location>
</feature>
<keyword evidence="9" id="KW-1015">Disulfide bond</keyword>
<evidence type="ECO:0000256" key="6">
    <source>
        <dbReference type="ARBA" id="ARBA00023040"/>
    </source>
</evidence>
<feature type="transmembrane region" description="Helical" evidence="12">
    <location>
        <begin position="295"/>
        <end position="316"/>
    </location>
</feature>
<sequence>MTALWLTTDPSHLPNMTHLPGITASNNQTCGNNDSFKFLAYTVTYCFICPVGFLCNSLALLVFFCCTPKKSANTVFMINLSLSDVSFSLTLPFRLVYYLQGGQWDFPDWLCRWCVFSFYLNLYTSVLFLTGLSVLRYLAVLHPIQNKTVVTVRRACWVCLGIWVFVALSSTPFLLSGTHQHLGKTRCFEPRGHKAWKLILVLNYVGLVLGFLLPFLTILACYSRIIHRLTTRDKRLRRTQANRQRPVYLVAVILTTFFLCFLPYHLVRTAHLHAVILQDSSKPQDCWLTELLQKILVMTLCLATSNSCFNPLLYYFSGENFRKTVCAAGSVRSRKSPGSFNRGSLLDSRGKFNPHHLSPPVKDKGLIQDNNAILNRAAQV</sequence>
<feature type="transmembrane region" description="Helical" evidence="12">
    <location>
        <begin position="116"/>
        <end position="135"/>
    </location>
</feature>
<evidence type="ECO:0000256" key="9">
    <source>
        <dbReference type="ARBA" id="ARBA00023157"/>
    </source>
</evidence>
<dbReference type="GO" id="GO:0004930">
    <property type="term" value="F:G protein-coupled receptor activity"/>
    <property type="evidence" value="ECO:0007669"/>
    <property type="project" value="UniProtKB-KW"/>
</dbReference>
<protein>
    <recommendedName>
        <fullName evidence="13">G-protein coupled receptors family 1 profile domain-containing protein</fullName>
    </recommendedName>
</protein>
<keyword evidence="3 12" id="KW-0812">Transmembrane</keyword>
<evidence type="ECO:0000256" key="7">
    <source>
        <dbReference type="ARBA" id="ARBA00023130"/>
    </source>
</evidence>
<dbReference type="EMBL" id="JAFIRN010000003">
    <property type="protein sequence ID" value="KAG5851999.1"/>
    <property type="molecule type" value="Genomic_DNA"/>
</dbReference>
<evidence type="ECO:0000256" key="8">
    <source>
        <dbReference type="ARBA" id="ARBA00023136"/>
    </source>
</evidence>
<dbReference type="GO" id="GO:0005886">
    <property type="term" value="C:plasma membrane"/>
    <property type="evidence" value="ECO:0007669"/>
    <property type="project" value="UniProtKB-SubCell"/>
</dbReference>
<dbReference type="PANTHER" id="PTHR24231:SF52">
    <property type="entry name" value="CYSTEINYL LEUKOTRIENE RECEPTOR 2-LIKE"/>
    <property type="match status" value="1"/>
</dbReference>
<comment type="caution">
    <text evidence="14">The sequence shown here is derived from an EMBL/GenBank/DDBJ whole genome shotgun (WGS) entry which is preliminary data.</text>
</comment>
<keyword evidence="15" id="KW-1185">Reference proteome</keyword>
<feature type="transmembrane region" description="Helical" evidence="12">
    <location>
        <begin position="76"/>
        <end position="96"/>
    </location>
</feature>
<dbReference type="PANTHER" id="PTHR24231">
    <property type="entry name" value="PURINOCEPTOR-RELATED G-PROTEIN COUPLED RECEPTOR"/>
    <property type="match status" value="1"/>
</dbReference>
<dbReference type="PRINTS" id="PR00237">
    <property type="entry name" value="GPCRRHODOPSN"/>
</dbReference>
<dbReference type="AlphaFoldDB" id="A0A9D3S1N8"/>
<dbReference type="InterPro" id="IPR017452">
    <property type="entry name" value="GPCR_Rhodpsn_7TM"/>
</dbReference>
<name>A0A9D3S1N8_ANGAN</name>
<dbReference type="FunFam" id="1.20.1070.10:FF:000017">
    <property type="entry name" value="lysophosphatidic acid receptor 4"/>
    <property type="match status" value="1"/>
</dbReference>
<evidence type="ECO:0000256" key="1">
    <source>
        <dbReference type="ARBA" id="ARBA00004651"/>
    </source>
</evidence>
<keyword evidence="2" id="KW-1003">Cell membrane</keyword>
<feature type="transmembrane region" description="Helical" evidence="12">
    <location>
        <begin position="195"/>
        <end position="226"/>
    </location>
</feature>